<dbReference type="SUPFAM" id="SSF88946">
    <property type="entry name" value="Sigma2 domain of RNA polymerase sigma factors"/>
    <property type="match status" value="1"/>
</dbReference>
<dbReference type="RefSeq" id="WP_051589448.1">
    <property type="nucleotide sequence ID" value="NZ_CP007514.1"/>
</dbReference>
<dbReference type="Pfam" id="PF04542">
    <property type="entry name" value="Sigma70_r2"/>
    <property type="match status" value="1"/>
</dbReference>
<dbReference type="EMBL" id="JAWXXX010000001">
    <property type="protein sequence ID" value="MDX5893908.1"/>
    <property type="molecule type" value="Genomic_DNA"/>
</dbReference>
<dbReference type="SUPFAM" id="SSF88659">
    <property type="entry name" value="Sigma3 and sigma4 domains of RNA polymerase sigma factors"/>
    <property type="match status" value="2"/>
</dbReference>
<dbReference type="FunFam" id="1.10.601.10:FF:000001">
    <property type="entry name" value="RNA polymerase sigma factor SigA"/>
    <property type="match status" value="1"/>
</dbReference>
<dbReference type="InterPro" id="IPR007627">
    <property type="entry name" value="RNA_pol_sigma70_r2"/>
</dbReference>
<evidence type="ECO:0000256" key="2">
    <source>
        <dbReference type="ARBA" id="ARBA00023082"/>
    </source>
</evidence>
<proteinExistence type="predicted"/>
<evidence type="ECO:0000256" key="4">
    <source>
        <dbReference type="ARBA" id="ARBA00023163"/>
    </source>
</evidence>
<evidence type="ECO:0000313" key="8">
    <source>
        <dbReference type="EMBL" id="MDX5893908.1"/>
    </source>
</evidence>
<dbReference type="NCBIfam" id="TIGR02937">
    <property type="entry name" value="sigma70-ECF"/>
    <property type="match status" value="1"/>
</dbReference>
<dbReference type="Gene3D" id="1.10.601.10">
    <property type="entry name" value="RNA Polymerase Primary Sigma Factor"/>
    <property type="match status" value="1"/>
</dbReference>
<dbReference type="PIRSF" id="PIRSF000770">
    <property type="entry name" value="RNA_pol_sigma-SigE/K"/>
    <property type="match status" value="1"/>
</dbReference>
<keyword evidence="1" id="KW-0805">Transcription regulation</keyword>
<dbReference type="KEGG" id="rrd:RradSPS_1218"/>
<dbReference type="InterPro" id="IPR013324">
    <property type="entry name" value="RNA_pol_sigma_r3/r4-like"/>
</dbReference>
<dbReference type="EMBL" id="CP007514">
    <property type="protein sequence ID" value="AHY46501.1"/>
    <property type="molecule type" value="Genomic_DNA"/>
</dbReference>
<dbReference type="InterPro" id="IPR036388">
    <property type="entry name" value="WH-like_DNA-bd_sf"/>
</dbReference>
<dbReference type="STRING" id="42256.RradSPS_1218"/>
<name>A0A023X2R6_RUBRA</name>
<dbReference type="PRINTS" id="PR00046">
    <property type="entry name" value="SIGMA70FCT"/>
</dbReference>
<reference evidence="8" key="2">
    <citation type="submission" date="2023-11" db="EMBL/GenBank/DDBJ databases">
        <title>MicrobeMod: A computational toolkit for identifying prokaryotic methylation and restriction-modification with nanopore sequencing.</title>
        <authorList>
            <person name="Crits-Christoph A."/>
            <person name="Kang S.C."/>
            <person name="Lee H."/>
            <person name="Ostrov N."/>
        </authorList>
    </citation>
    <scope>NUCLEOTIDE SEQUENCE</scope>
    <source>
        <strain evidence="8">ATCC 51242</strain>
    </source>
</reference>
<organism evidence="7 9">
    <name type="scientific">Rubrobacter radiotolerans</name>
    <name type="common">Arthrobacter radiotolerans</name>
    <dbReference type="NCBI Taxonomy" id="42256"/>
    <lineage>
        <taxon>Bacteria</taxon>
        <taxon>Bacillati</taxon>
        <taxon>Actinomycetota</taxon>
        <taxon>Rubrobacteria</taxon>
        <taxon>Rubrobacterales</taxon>
        <taxon>Rubrobacteraceae</taxon>
        <taxon>Rubrobacter</taxon>
    </lineage>
</organism>
<feature type="coiled-coil region" evidence="5">
    <location>
        <begin position="255"/>
        <end position="282"/>
    </location>
</feature>
<feature type="domain" description="RNA polymerase sigma-70" evidence="6">
    <location>
        <begin position="84"/>
        <end position="97"/>
    </location>
</feature>
<dbReference type="InterPro" id="IPR013325">
    <property type="entry name" value="RNA_pol_sigma_r2"/>
</dbReference>
<dbReference type="eggNOG" id="COG0568">
    <property type="taxonomic scope" value="Bacteria"/>
</dbReference>
<dbReference type="HOGENOM" id="CLU_014793_3_5_11"/>
<dbReference type="AlphaFoldDB" id="A0A023X2R6"/>
<dbReference type="PROSITE" id="PS00715">
    <property type="entry name" value="SIGMA70_1"/>
    <property type="match status" value="1"/>
</dbReference>
<accession>A0A023X2R6</accession>
<evidence type="ECO:0000313" key="7">
    <source>
        <dbReference type="EMBL" id="AHY46501.1"/>
    </source>
</evidence>
<evidence type="ECO:0000256" key="5">
    <source>
        <dbReference type="SAM" id="Coils"/>
    </source>
</evidence>
<evidence type="ECO:0000313" key="9">
    <source>
        <dbReference type="Proteomes" id="UP000025229"/>
    </source>
</evidence>
<dbReference type="Pfam" id="PF00140">
    <property type="entry name" value="Sigma70_r1_2"/>
    <property type="match status" value="1"/>
</dbReference>
<dbReference type="InterPro" id="IPR009042">
    <property type="entry name" value="RNA_pol_sigma70_r1_2"/>
</dbReference>
<dbReference type="InterPro" id="IPR014284">
    <property type="entry name" value="RNA_pol_sigma-70_dom"/>
</dbReference>
<keyword evidence="4" id="KW-0804">Transcription</keyword>
<sequence>MAINPPKRSETAKIVRESDTPELLAKYLAYIGQGQLLTHAEEIDLSERAKKGDRRARQRLIEKNLRLVVSVAKKYRGYGLPFEDLIQEGNIGLMKAVEKFDPDRGFRFSTYATWWIRQAVQRAVADKGRTIRVPVHMTEKIRKVSRTYNELALGLEREPTVEEISEKLEWSADDVRLTLGAMPDATSLDQPVSTDDASSQLGDFIEDEKVSDTPDTVMREMETVQLKEAIDRLPDRARYVLVRRYGLDDREPATLAQLGDELEISRERVRQLQREAERILKSGEHGRILRDAVA</sequence>
<dbReference type="PATRIC" id="fig|42256.3.peg.1233"/>
<keyword evidence="5" id="KW-0175">Coiled coil</keyword>
<dbReference type="GO" id="GO:0016987">
    <property type="term" value="F:sigma factor activity"/>
    <property type="evidence" value="ECO:0007669"/>
    <property type="project" value="UniProtKB-KW"/>
</dbReference>
<dbReference type="OrthoDB" id="9809557at2"/>
<dbReference type="InterPro" id="IPR007630">
    <property type="entry name" value="RNA_pol_sigma70_r4"/>
</dbReference>
<dbReference type="Pfam" id="PF04545">
    <property type="entry name" value="Sigma70_r4"/>
    <property type="match status" value="1"/>
</dbReference>
<keyword evidence="3" id="KW-0238">DNA-binding</keyword>
<protein>
    <submittedName>
        <fullName evidence="8">RNA polymerase sigma factor RpoD/SigA</fullName>
    </submittedName>
    <submittedName>
        <fullName evidence="7">Sigma70-ECF: RNA polymerase sigma factor, sigma-70 family</fullName>
    </submittedName>
</protein>
<gene>
    <name evidence="7" type="ORF">RradSPS_1218</name>
    <name evidence="8" type="ORF">SIL72_07665</name>
</gene>
<dbReference type="Proteomes" id="UP000025229">
    <property type="component" value="Chromosome"/>
</dbReference>
<dbReference type="InterPro" id="IPR050239">
    <property type="entry name" value="Sigma-70_RNA_pol_init_factors"/>
</dbReference>
<dbReference type="PANTHER" id="PTHR30603:SF47">
    <property type="entry name" value="RNA POLYMERASE SIGMA FACTOR SIGD, CHLOROPLASTIC"/>
    <property type="match status" value="1"/>
</dbReference>
<dbReference type="PANTHER" id="PTHR30603">
    <property type="entry name" value="RNA POLYMERASE SIGMA FACTOR RPO"/>
    <property type="match status" value="1"/>
</dbReference>
<keyword evidence="2" id="KW-0731">Sigma factor</keyword>
<dbReference type="Proteomes" id="UP001281130">
    <property type="component" value="Unassembled WGS sequence"/>
</dbReference>
<reference evidence="7 9" key="1">
    <citation type="submission" date="2014-03" db="EMBL/GenBank/DDBJ databases">
        <title>Complete genome sequence of the Radio-Resistant Rubrobacter radiotolerans RSPS-4.</title>
        <authorList>
            <person name="Egas C.C."/>
            <person name="Barroso C.C."/>
            <person name="Froufe H.J.C."/>
            <person name="Pacheco J.J."/>
            <person name="Albuquerque L.L."/>
            <person name="da Costa M.M.S."/>
        </authorList>
    </citation>
    <scope>NUCLEOTIDE SEQUENCE [LARGE SCALE GENOMIC DNA]</scope>
    <source>
        <strain evidence="7 9">RSPS-4</strain>
    </source>
</reference>
<evidence type="ECO:0000256" key="1">
    <source>
        <dbReference type="ARBA" id="ARBA00023015"/>
    </source>
</evidence>
<keyword evidence="9" id="KW-1185">Reference proteome</keyword>
<dbReference type="GO" id="GO:0003677">
    <property type="term" value="F:DNA binding"/>
    <property type="evidence" value="ECO:0007669"/>
    <property type="project" value="UniProtKB-KW"/>
</dbReference>
<evidence type="ECO:0000259" key="6">
    <source>
        <dbReference type="PROSITE" id="PS00715"/>
    </source>
</evidence>
<dbReference type="GO" id="GO:0006352">
    <property type="term" value="P:DNA-templated transcription initiation"/>
    <property type="evidence" value="ECO:0007669"/>
    <property type="project" value="InterPro"/>
</dbReference>
<dbReference type="Gene3D" id="1.10.10.10">
    <property type="entry name" value="Winged helix-like DNA-binding domain superfamily/Winged helix DNA-binding domain"/>
    <property type="match status" value="2"/>
</dbReference>
<dbReference type="InterPro" id="IPR007624">
    <property type="entry name" value="RNA_pol_sigma70_r3"/>
</dbReference>
<dbReference type="Pfam" id="PF04539">
    <property type="entry name" value="Sigma70_r3"/>
    <property type="match status" value="1"/>
</dbReference>
<dbReference type="CDD" id="cd06171">
    <property type="entry name" value="Sigma70_r4"/>
    <property type="match status" value="1"/>
</dbReference>
<dbReference type="InterPro" id="IPR000943">
    <property type="entry name" value="RNA_pol_sigma70"/>
</dbReference>
<evidence type="ECO:0000256" key="3">
    <source>
        <dbReference type="ARBA" id="ARBA00023125"/>
    </source>
</evidence>